<name>A0A1W0A8N1_9STRA</name>
<dbReference type="Proteomes" id="UP000243217">
    <property type="component" value="Unassembled WGS sequence"/>
</dbReference>
<protein>
    <submittedName>
        <fullName evidence="1">Uncharacterized protein</fullName>
    </submittedName>
</protein>
<gene>
    <name evidence="1" type="ORF">THRCLA_20312</name>
</gene>
<keyword evidence="2" id="KW-1185">Reference proteome</keyword>
<reference evidence="1 2" key="1">
    <citation type="journal article" date="2014" name="Genome Biol. Evol.">
        <title>The secreted proteins of Achlya hypogyna and Thraustotheca clavata identify the ancestral oomycete secretome and reveal gene acquisitions by horizontal gene transfer.</title>
        <authorList>
            <person name="Misner I."/>
            <person name="Blouin N."/>
            <person name="Leonard G."/>
            <person name="Richards T.A."/>
            <person name="Lane C.E."/>
        </authorList>
    </citation>
    <scope>NUCLEOTIDE SEQUENCE [LARGE SCALE GENOMIC DNA]</scope>
    <source>
        <strain evidence="1 2">ATCC 34112</strain>
    </source>
</reference>
<accession>A0A1W0A8N1</accession>
<evidence type="ECO:0000313" key="2">
    <source>
        <dbReference type="Proteomes" id="UP000243217"/>
    </source>
</evidence>
<dbReference type="EMBL" id="JNBS01000317">
    <property type="protein sequence ID" value="OQS06667.1"/>
    <property type="molecule type" value="Genomic_DNA"/>
</dbReference>
<organism evidence="1 2">
    <name type="scientific">Thraustotheca clavata</name>
    <dbReference type="NCBI Taxonomy" id="74557"/>
    <lineage>
        <taxon>Eukaryota</taxon>
        <taxon>Sar</taxon>
        <taxon>Stramenopiles</taxon>
        <taxon>Oomycota</taxon>
        <taxon>Saprolegniomycetes</taxon>
        <taxon>Saprolegniales</taxon>
        <taxon>Achlyaceae</taxon>
        <taxon>Thraustotheca</taxon>
    </lineage>
</organism>
<evidence type="ECO:0000313" key="1">
    <source>
        <dbReference type="EMBL" id="OQS06667.1"/>
    </source>
</evidence>
<sequence>MWRHLTSRIGRPSRVVHLNQWKSLSVRWNSTDLPPLKGSIPSNPDANVEEEDLEQKEVESIMRKVLAQSKYFKDHPEAKNSGGLVDMLTGGRLRALEDVQ</sequence>
<proteinExistence type="predicted"/>
<dbReference type="STRING" id="74557.A0A1W0A8N1"/>
<dbReference type="AlphaFoldDB" id="A0A1W0A8N1"/>
<comment type="caution">
    <text evidence="1">The sequence shown here is derived from an EMBL/GenBank/DDBJ whole genome shotgun (WGS) entry which is preliminary data.</text>
</comment>